<sequence>MEVKVVSESDATRLSKFYKENEEHLRAWEPLRERGYHSLEAWEQRLQEWHVMRKNGNSVHFIATLPDNNEVVAICSLTNIVRGPFLACNMGYAVSYKYEGRGFMKDLCQKVIEHAFNELSLNRIMANYMPSNHRSATLLKSLGFCEEGEAKRYLKINGVWEDHILTSLLNPRNT</sequence>
<dbReference type="InterPro" id="IPR000182">
    <property type="entry name" value="GNAT_dom"/>
</dbReference>
<dbReference type="EMBL" id="JBHTLR010000003">
    <property type="protein sequence ID" value="MFD1215020.1"/>
    <property type="molecule type" value="Genomic_DNA"/>
</dbReference>
<keyword evidence="6" id="KW-1185">Reference proteome</keyword>
<evidence type="ECO:0000256" key="3">
    <source>
        <dbReference type="ARBA" id="ARBA00038502"/>
    </source>
</evidence>
<evidence type="ECO:0000256" key="2">
    <source>
        <dbReference type="ARBA" id="ARBA00023315"/>
    </source>
</evidence>
<dbReference type="PANTHER" id="PTHR43792">
    <property type="entry name" value="GNAT FAMILY, PUTATIVE (AFU_ORTHOLOGUE AFUA_3G00765)-RELATED-RELATED"/>
    <property type="match status" value="1"/>
</dbReference>
<name>A0ABW3U6H9_9GAMM</name>
<organism evidence="5 6">
    <name type="scientific">Microbulbifer celer</name>
    <dbReference type="NCBI Taxonomy" id="435905"/>
    <lineage>
        <taxon>Bacteria</taxon>
        <taxon>Pseudomonadati</taxon>
        <taxon>Pseudomonadota</taxon>
        <taxon>Gammaproteobacteria</taxon>
        <taxon>Cellvibrionales</taxon>
        <taxon>Microbulbiferaceae</taxon>
        <taxon>Microbulbifer</taxon>
    </lineage>
</organism>
<keyword evidence="2 5" id="KW-0012">Acyltransferase</keyword>
<evidence type="ECO:0000256" key="1">
    <source>
        <dbReference type="ARBA" id="ARBA00022679"/>
    </source>
</evidence>
<proteinExistence type="inferred from homology"/>
<evidence type="ECO:0000313" key="6">
    <source>
        <dbReference type="Proteomes" id="UP001597264"/>
    </source>
</evidence>
<protein>
    <submittedName>
        <fullName evidence="5">GNAT family N-acetyltransferase</fullName>
        <ecNumber evidence="5">2.3.1.-</ecNumber>
    </submittedName>
</protein>
<comment type="similarity">
    <text evidence="3">Belongs to the acetyltransferase family. RimJ subfamily.</text>
</comment>
<dbReference type="RefSeq" id="WP_230435285.1">
    <property type="nucleotide sequence ID" value="NZ_CP087715.1"/>
</dbReference>
<dbReference type="InterPro" id="IPR051531">
    <property type="entry name" value="N-acetyltransferase"/>
</dbReference>
<dbReference type="PROSITE" id="PS51186">
    <property type="entry name" value="GNAT"/>
    <property type="match status" value="1"/>
</dbReference>
<gene>
    <name evidence="5" type="ORF">ACFQ2X_00275</name>
</gene>
<dbReference type="Gene3D" id="3.40.630.30">
    <property type="match status" value="1"/>
</dbReference>
<dbReference type="Proteomes" id="UP001597264">
    <property type="component" value="Unassembled WGS sequence"/>
</dbReference>
<accession>A0ABW3U6H9</accession>
<comment type="caution">
    <text evidence="5">The sequence shown here is derived from an EMBL/GenBank/DDBJ whole genome shotgun (WGS) entry which is preliminary data.</text>
</comment>
<reference evidence="6" key="1">
    <citation type="journal article" date="2019" name="Int. J. Syst. Evol. Microbiol.">
        <title>The Global Catalogue of Microorganisms (GCM) 10K type strain sequencing project: providing services to taxonomists for standard genome sequencing and annotation.</title>
        <authorList>
            <consortium name="The Broad Institute Genomics Platform"/>
            <consortium name="The Broad Institute Genome Sequencing Center for Infectious Disease"/>
            <person name="Wu L."/>
            <person name="Ma J."/>
        </authorList>
    </citation>
    <scope>NUCLEOTIDE SEQUENCE [LARGE SCALE GENOMIC DNA]</scope>
    <source>
        <strain evidence="6">CCUG 54356</strain>
    </source>
</reference>
<dbReference type="InterPro" id="IPR016181">
    <property type="entry name" value="Acyl_CoA_acyltransferase"/>
</dbReference>
<dbReference type="SUPFAM" id="SSF55729">
    <property type="entry name" value="Acyl-CoA N-acyltransferases (Nat)"/>
    <property type="match status" value="1"/>
</dbReference>
<dbReference type="Pfam" id="PF13302">
    <property type="entry name" value="Acetyltransf_3"/>
    <property type="match status" value="1"/>
</dbReference>
<feature type="domain" description="N-acetyltransferase" evidence="4">
    <location>
        <begin position="15"/>
        <end position="166"/>
    </location>
</feature>
<keyword evidence="1 5" id="KW-0808">Transferase</keyword>
<dbReference type="EC" id="2.3.1.-" evidence="5"/>
<evidence type="ECO:0000259" key="4">
    <source>
        <dbReference type="PROSITE" id="PS51186"/>
    </source>
</evidence>
<evidence type="ECO:0000313" key="5">
    <source>
        <dbReference type="EMBL" id="MFD1215020.1"/>
    </source>
</evidence>
<dbReference type="PANTHER" id="PTHR43792:SF8">
    <property type="entry name" value="[RIBOSOMAL PROTEIN US5]-ALANINE N-ACETYLTRANSFERASE"/>
    <property type="match status" value="1"/>
</dbReference>
<dbReference type="GO" id="GO:0016746">
    <property type="term" value="F:acyltransferase activity"/>
    <property type="evidence" value="ECO:0007669"/>
    <property type="project" value="UniProtKB-KW"/>
</dbReference>